<evidence type="ECO:0000313" key="13">
    <source>
        <dbReference type="Proteomes" id="UP001627154"/>
    </source>
</evidence>
<organism evidence="12 13">
    <name type="scientific">Trichogramma kaykai</name>
    <dbReference type="NCBI Taxonomy" id="54128"/>
    <lineage>
        <taxon>Eukaryota</taxon>
        <taxon>Metazoa</taxon>
        <taxon>Ecdysozoa</taxon>
        <taxon>Arthropoda</taxon>
        <taxon>Hexapoda</taxon>
        <taxon>Insecta</taxon>
        <taxon>Pterygota</taxon>
        <taxon>Neoptera</taxon>
        <taxon>Endopterygota</taxon>
        <taxon>Hymenoptera</taxon>
        <taxon>Apocrita</taxon>
        <taxon>Proctotrupomorpha</taxon>
        <taxon>Chalcidoidea</taxon>
        <taxon>Trichogrammatidae</taxon>
        <taxon>Trichogramma</taxon>
    </lineage>
</organism>
<dbReference type="Pfam" id="PF00019">
    <property type="entry name" value="TGF_beta"/>
    <property type="match status" value="1"/>
</dbReference>
<sequence length="529" mass="60201">MEPRLISSMIVFSLILTLVRIIHSEDLGKDYAVNDLYREEAFEKIEKILGIRGKIDEDKLMDSPPQFMAELYDAVTDKDGAVIASNPYNARIVRSIREIGAQLDSSTPPHFYYFNVSHLNPNEYVIEAELHLYLKNSRSSLGHLWPFYDIRVYQVLQDGSLNEPEAHKLLSIHHADARASSGWHILKVKRAVLSWLRKNEPNLGLLLTAQSIDGHPIKLDFARHGSEVANDKQPLMVLFNDDEHRNRVQISPSNRVVESEVTSLRRKRHQQLEYTSSIRRRKGQPEMVDDSMTAWQRDKPVFFSRQKKPRKMRQRNRDDGYNAGLATYHESHDFVSRRKSVDQSLTSMSIYQRAMTREKMRTSGNKKSSTTDDIGSRGTRSRRSSTMIRPARRDTTSAREEEESSSSSSSSLDCGSGSSSNDEPCTKRDLWVDFYGIGLTSIIAPLGYEARRCAGQCRSPLSQDQKPTNHATIQSVVHKMNLIPEQRVELPSCVPVHLAGISILYQDDETGQVTLKNYDDMIVVSCGCR</sequence>
<feature type="chain" id="PRO_5044852144" description="TGF-beta family profile domain-containing protein" evidence="10">
    <location>
        <begin position="25"/>
        <end position="529"/>
    </location>
</feature>
<evidence type="ECO:0000313" key="12">
    <source>
        <dbReference type="EMBL" id="KAL3402622.1"/>
    </source>
</evidence>
<dbReference type="InterPro" id="IPR017948">
    <property type="entry name" value="TGFb_CS"/>
</dbReference>
<evidence type="ECO:0000256" key="7">
    <source>
        <dbReference type="ARBA" id="ARBA00023180"/>
    </source>
</evidence>
<dbReference type="InterPro" id="IPR015615">
    <property type="entry name" value="TGF-beta-rel"/>
</dbReference>
<dbReference type="InterPro" id="IPR001111">
    <property type="entry name" value="TGF-b_propeptide"/>
</dbReference>
<feature type="compositionally biased region" description="Low complexity" evidence="9">
    <location>
        <begin position="405"/>
        <end position="420"/>
    </location>
</feature>
<feature type="region of interest" description="Disordered" evidence="9">
    <location>
        <begin position="302"/>
        <end position="324"/>
    </location>
</feature>
<keyword evidence="7" id="KW-0325">Glycoprotein</keyword>
<keyword evidence="13" id="KW-1185">Reference proteome</keyword>
<evidence type="ECO:0000256" key="6">
    <source>
        <dbReference type="ARBA" id="ARBA00023157"/>
    </source>
</evidence>
<accession>A0ABD2XB66</accession>
<evidence type="ECO:0000259" key="11">
    <source>
        <dbReference type="PROSITE" id="PS51362"/>
    </source>
</evidence>
<keyword evidence="3" id="KW-0964">Secreted</keyword>
<proteinExistence type="inferred from homology"/>
<comment type="similarity">
    <text evidence="2 8">Belongs to the TGF-beta family.</text>
</comment>
<dbReference type="SMART" id="SM00204">
    <property type="entry name" value="TGFB"/>
    <property type="match status" value="1"/>
</dbReference>
<evidence type="ECO:0000256" key="8">
    <source>
        <dbReference type="RuleBase" id="RU000354"/>
    </source>
</evidence>
<keyword evidence="4 10" id="KW-0732">Signal</keyword>
<dbReference type="InterPro" id="IPR029034">
    <property type="entry name" value="Cystine-knot_cytokine"/>
</dbReference>
<keyword evidence="6" id="KW-1015">Disulfide bond</keyword>
<dbReference type="Gene3D" id="2.10.90.10">
    <property type="entry name" value="Cystine-knot cytokines"/>
    <property type="match status" value="1"/>
</dbReference>
<feature type="region of interest" description="Disordered" evidence="9">
    <location>
        <begin position="354"/>
        <end position="424"/>
    </location>
</feature>
<name>A0ABD2XB66_9HYME</name>
<dbReference type="PROSITE" id="PS00250">
    <property type="entry name" value="TGF_BETA_1"/>
    <property type="match status" value="1"/>
</dbReference>
<reference evidence="12 13" key="1">
    <citation type="journal article" date="2024" name="bioRxiv">
        <title>A reference genome for Trichogramma kaykai: A tiny desert-dwelling parasitoid wasp with competing sex-ratio distorters.</title>
        <authorList>
            <person name="Culotta J."/>
            <person name="Lindsey A.R."/>
        </authorList>
    </citation>
    <scope>NUCLEOTIDE SEQUENCE [LARGE SCALE GENOMIC DNA]</scope>
    <source>
        <strain evidence="12 13">KSX58</strain>
    </source>
</reference>
<dbReference type="AlphaFoldDB" id="A0ABD2XB66"/>
<dbReference type="Proteomes" id="UP001627154">
    <property type="component" value="Unassembled WGS sequence"/>
</dbReference>
<keyword evidence="5 8" id="KW-0339">Growth factor</keyword>
<feature type="domain" description="TGF-beta family profile" evidence="11">
    <location>
        <begin position="399"/>
        <end position="529"/>
    </location>
</feature>
<dbReference type="PROSITE" id="PS51362">
    <property type="entry name" value="TGF_BETA_2"/>
    <property type="match status" value="1"/>
</dbReference>
<dbReference type="Pfam" id="PF00688">
    <property type="entry name" value="TGFb_propeptide"/>
    <property type="match status" value="1"/>
</dbReference>
<evidence type="ECO:0000256" key="2">
    <source>
        <dbReference type="ARBA" id="ARBA00006656"/>
    </source>
</evidence>
<protein>
    <recommendedName>
        <fullName evidence="11">TGF-beta family profile domain-containing protein</fullName>
    </recommendedName>
</protein>
<dbReference type="EMBL" id="JBJJXI010000034">
    <property type="protein sequence ID" value="KAL3402622.1"/>
    <property type="molecule type" value="Genomic_DNA"/>
</dbReference>
<gene>
    <name evidence="12" type="ORF">TKK_004554</name>
</gene>
<dbReference type="GO" id="GO:0005576">
    <property type="term" value="C:extracellular region"/>
    <property type="evidence" value="ECO:0007669"/>
    <property type="project" value="UniProtKB-SubCell"/>
</dbReference>
<comment type="caution">
    <text evidence="12">The sequence shown here is derived from an EMBL/GenBank/DDBJ whole genome shotgun (WGS) entry which is preliminary data.</text>
</comment>
<dbReference type="InterPro" id="IPR001839">
    <property type="entry name" value="TGF-b_C"/>
</dbReference>
<evidence type="ECO:0000256" key="3">
    <source>
        <dbReference type="ARBA" id="ARBA00022525"/>
    </source>
</evidence>
<dbReference type="Gene3D" id="2.60.120.970">
    <property type="match status" value="1"/>
</dbReference>
<dbReference type="PANTHER" id="PTHR11848">
    <property type="entry name" value="TGF-BETA FAMILY"/>
    <property type="match status" value="1"/>
</dbReference>
<dbReference type="PANTHER" id="PTHR11848:SF308">
    <property type="entry name" value="BMP-LIKE PROTEIN UNC-129"/>
    <property type="match status" value="1"/>
</dbReference>
<feature type="compositionally biased region" description="Polar residues" evidence="9">
    <location>
        <begin position="362"/>
        <end position="373"/>
    </location>
</feature>
<feature type="compositionally biased region" description="Basic residues" evidence="9">
    <location>
        <begin position="305"/>
        <end position="314"/>
    </location>
</feature>
<dbReference type="GO" id="GO:0008083">
    <property type="term" value="F:growth factor activity"/>
    <property type="evidence" value="ECO:0007669"/>
    <property type="project" value="UniProtKB-KW"/>
</dbReference>
<dbReference type="FunFam" id="2.10.90.10:FF:000001">
    <property type="entry name" value="Bone morphogenetic protein 4"/>
    <property type="match status" value="1"/>
</dbReference>
<dbReference type="SUPFAM" id="SSF57501">
    <property type="entry name" value="Cystine-knot cytokines"/>
    <property type="match status" value="1"/>
</dbReference>
<evidence type="ECO:0000256" key="4">
    <source>
        <dbReference type="ARBA" id="ARBA00022729"/>
    </source>
</evidence>
<comment type="subcellular location">
    <subcellularLocation>
        <location evidence="1">Secreted</location>
    </subcellularLocation>
</comment>
<evidence type="ECO:0000256" key="10">
    <source>
        <dbReference type="SAM" id="SignalP"/>
    </source>
</evidence>
<evidence type="ECO:0000256" key="5">
    <source>
        <dbReference type="ARBA" id="ARBA00023030"/>
    </source>
</evidence>
<feature type="signal peptide" evidence="10">
    <location>
        <begin position="1"/>
        <end position="24"/>
    </location>
</feature>
<evidence type="ECO:0000256" key="1">
    <source>
        <dbReference type="ARBA" id="ARBA00004613"/>
    </source>
</evidence>
<evidence type="ECO:0000256" key="9">
    <source>
        <dbReference type="SAM" id="MobiDB-lite"/>
    </source>
</evidence>